<evidence type="ECO:0000256" key="1">
    <source>
        <dbReference type="SAM" id="Coils"/>
    </source>
</evidence>
<evidence type="ECO:0000313" key="3">
    <source>
        <dbReference type="Proteomes" id="UP000299102"/>
    </source>
</evidence>
<protein>
    <submittedName>
        <fullName evidence="2">Uncharacterized protein</fullName>
    </submittedName>
</protein>
<keyword evidence="3" id="KW-1185">Reference proteome</keyword>
<dbReference type="AlphaFoldDB" id="A0A4C1SY71"/>
<gene>
    <name evidence="2" type="ORF">EVAR_3233_1</name>
</gene>
<evidence type="ECO:0000313" key="2">
    <source>
        <dbReference type="EMBL" id="GBP05961.1"/>
    </source>
</evidence>
<dbReference type="Proteomes" id="UP000299102">
    <property type="component" value="Unassembled WGS sequence"/>
</dbReference>
<keyword evidence="1" id="KW-0175">Coiled coil</keyword>
<reference evidence="2 3" key="1">
    <citation type="journal article" date="2019" name="Commun. Biol.">
        <title>The bagworm genome reveals a unique fibroin gene that provides high tensile strength.</title>
        <authorList>
            <person name="Kono N."/>
            <person name="Nakamura H."/>
            <person name="Ohtoshi R."/>
            <person name="Tomita M."/>
            <person name="Numata K."/>
            <person name="Arakawa K."/>
        </authorList>
    </citation>
    <scope>NUCLEOTIDE SEQUENCE [LARGE SCALE GENOMIC DNA]</scope>
</reference>
<sequence length="149" mass="16980">MKVTDIYAMWLVLRRTTVVLLRACLTHFGRITARQLEGQLKHTLLELKTSRASCEQLLQEREDSEKEILSELDRNKQMRIVRHFPSTIRDRSVCDSPAPRARAPAAVTSHSEHVPSSHAAVYANDQNIILYSDELGKPMGFQLDRRLAG</sequence>
<comment type="caution">
    <text evidence="2">The sequence shown here is derived from an EMBL/GenBank/DDBJ whole genome shotgun (WGS) entry which is preliminary data.</text>
</comment>
<proteinExistence type="predicted"/>
<dbReference type="OrthoDB" id="7474798at2759"/>
<feature type="coiled-coil region" evidence="1">
    <location>
        <begin position="47"/>
        <end position="74"/>
    </location>
</feature>
<accession>A0A4C1SY71</accession>
<name>A0A4C1SY71_EUMVA</name>
<organism evidence="2 3">
    <name type="scientific">Eumeta variegata</name>
    <name type="common">Bagworm moth</name>
    <name type="synonym">Eumeta japonica</name>
    <dbReference type="NCBI Taxonomy" id="151549"/>
    <lineage>
        <taxon>Eukaryota</taxon>
        <taxon>Metazoa</taxon>
        <taxon>Ecdysozoa</taxon>
        <taxon>Arthropoda</taxon>
        <taxon>Hexapoda</taxon>
        <taxon>Insecta</taxon>
        <taxon>Pterygota</taxon>
        <taxon>Neoptera</taxon>
        <taxon>Endopterygota</taxon>
        <taxon>Lepidoptera</taxon>
        <taxon>Glossata</taxon>
        <taxon>Ditrysia</taxon>
        <taxon>Tineoidea</taxon>
        <taxon>Psychidae</taxon>
        <taxon>Oiketicinae</taxon>
        <taxon>Eumeta</taxon>
    </lineage>
</organism>
<dbReference type="EMBL" id="BGZK01000020">
    <property type="protein sequence ID" value="GBP05961.1"/>
    <property type="molecule type" value="Genomic_DNA"/>
</dbReference>